<evidence type="ECO:0000313" key="2">
    <source>
        <dbReference type="EMBL" id="KAF7407458.1"/>
    </source>
</evidence>
<gene>
    <name evidence="2" type="ORF">HZH66_001995</name>
</gene>
<dbReference type="Proteomes" id="UP000614350">
    <property type="component" value="Unassembled WGS sequence"/>
</dbReference>
<organism evidence="2 3">
    <name type="scientific">Vespula vulgaris</name>
    <name type="common">Yellow jacket</name>
    <name type="synonym">Wasp</name>
    <dbReference type="NCBI Taxonomy" id="7454"/>
    <lineage>
        <taxon>Eukaryota</taxon>
        <taxon>Metazoa</taxon>
        <taxon>Ecdysozoa</taxon>
        <taxon>Arthropoda</taxon>
        <taxon>Hexapoda</taxon>
        <taxon>Insecta</taxon>
        <taxon>Pterygota</taxon>
        <taxon>Neoptera</taxon>
        <taxon>Endopterygota</taxon>
        <taxon>Hymenoptera</taxon>
        <taxon>Apocrita</taxon>
        <taxon>Aculeata</taxon>
        <taxon>Vespoidea</taxon>
        <taxon>Vespidae</taxon>
        <taxon>Vespinae</taxon>
        <taxon>Vespula</taxon>
    </lineage>
</organism>
<proteinExistence type="predicted"/>
<feature type="compositionally biased region" description="Basic and acidic residues" evidence="1">
    <location>
        <begin position="41"/>
        <end position="58"/>
    </location>
</feature>
<dbReference type="AlphaFoldDB" id="A0A834KIQ2"/>
<evidence type="ECO:0000256" key="1">
    <source>
        <dbReference type="SAM" id="MobiDB-lite"/>
    </source>
</evidence>
<protein>
    <submittedName>
        <fullName evidence="2">Uncharacterized protein</fullName>
    </submittedName>
</protein>
<feature type="compositionally biased region" description="Polar residues" evidence="1">
    <location>
        <begin position="30"/>
        <end position="39"/>
    </location>
</feature>
<dbReference type="EMBL" id="JACSEA010000002">
    <property type="protein sequence ID" value="KAF7407458.1"/>
    <property type="molecule type" value="Genomic_DNA"/>
</dbReference>
<feature type="region of interest" description="Disordered" evidence="1">
    <location>
        <begin position="1"/>
        <end position="74"/>
    </location>
</feature>
<sequence>MKPDTYPLQLKYREDEMSGKGCGRYAGRQASKQASKQAGRQTDRQTDRQSDRQTDRRIGNFGIDIDGQNNLATY</sequence>
<keyword evidence="3" id="KW-1185">Reference proteome</keyword>
<evidence type="ECO:0000313" key="3">
    <source>
        <dbReference type="Proteomes" id="UP000614350"/>
    </source>
</evidence>
<accession>A0A834KIQ2</accession>
<reference evidence="2" key="1">
    <citation type="journal article" date="2020" name="G3 (Bethesda)">
        <title>High-Quality Assemblies for Three Invasive Social Wasps from the &lt;i&gt;Vespula&lt;/i&gt; Genus.</title>
        <authorList>
            <person name="Harrop T.W.R."/>
            <person name="Guhlin J."/>
            <person name="McLaughlin G.M."/>
            <person name="Permina E."/>
            <person name="Stockwell P."/>
            <person name="Gilligan J."/>
            <person name="Le Lec M.F."/>
            <person name="Gruber M.A.M."/>
            <person name="Quinn O."/>
            <person name="Lovegrove M."/>
            <person name="Duncan E.J."/>
            <person name="Remnant E.J."/>
            <person name="Van Eeckhoven J."/>
            <person name="Graham B."/>
            <person name="Knapp R.A."/>
            <person name="Langford K.W."/>
            <person name="Kronenberg Z."/>
            <person name="Press M.O."/>
            <person name="Eacker S.M."/>
            <person name="Wilson-Rankin E.E."/>
            <person name="Purcell J."/>
            <person name="Lester P.J."/>
            <person name="Dearden P.K."/>
        </authorList>
    </citation>
    <scope>NUCLEOTIDE SEQUENCE</scope>
    <source>
        <strain evidence="2">Marl-1</strain>
    </source>
</reference>
<comment type="caution">
    <text evidence="2">The sequence shown here is derived from an EMBL/GenBank/DDBJ whole genome shotgun (WGS) entry which is preliminary data.</text>
</comment>
<name>A0A834KIQ2_VESVU</name>